<evidence type="ECO:0000313" key="5">
    <source>
        <dbReference type="Proteomes" id="UP000189670"/>
    </source>
</evidence>
<proteinExistence type="predicted"/>
<gene>
    <name evidence="4" type="ORF">OMM_09502</name>
</gene>
<dbReference type="Proteomes" id="UP000189670">
    <property type="component" value="Unassembled WGS sequence"/>
</dbReference>
<reference evidence="5" key="1">
    <citation type="submission" date="2012-11" db="EMBL/GenBank/DDBJ databases">
        <authorList>
            <person name="Lucero-Rivera Y.E."/>
            <person name="Tovar-Ramirez D."/>
        </authorList>
    </citation>
    <scope>NUCLEOTIDE SEQUENCE [LARGE SCALE GENOMIC DNA]</scope>
    <source>
        <strain evidence="5">Araruama</strain>
    </source>
</reference>
<name>A0A1V1P465_9BACT</name>
<protein>
    <submittedName>
        <fullName evidence="4">Uncharacterized protein</fullName>
    </submittedName>
</protein>
<dbReference type="GO" id="GO:0009279">
    <property type="term" value="C:cell outer membrane"/>
    <property type="evidence" value="ECO:0007669"/>
    <property type="project" value="UniProtKB-SubCell"/>
</dbReference>
<comment type="subcellular location">
    <subcellularLocation>
        <location evidence="1">Cell outer membrane</location>
    </subcellularLocation>
</comment>
<dbReference type="SUPFAM" id="SSF56935">
    <property type="entry name" value="Porins"/>
    <property type="match status" value="1"/>
</dbReference>
<keyword evidence="3" id="KW-0998">Cell outer membrane</keyword>
<accession>A0A1V1P465</accession>
<keyword evidence="2" id="KW-0472">Membrane</keyword>
<evidence type="ECO:0000313" key="4">
    <source>
        <dbReference type="EMBL" id="ETR69546.1"/>
    </source>
</evidence>
<evidence type="ECO:0000256" key="3">
    <source>
        <dbReference type="ARBA" id="ARBA00023237"/>
    </source>
</evidence>
<dbReference type="EMBL" id="ATBP01000617">
    <property type="protein sequence ID" value="ETR69546.1"/>
    <property type="molecule type" value="Genomic_DNA"/>
</dbReference>
<evidence type="ECO:0000256" key="1">
    <source>
        <dbReference type="ARBA" id="ARBA00004442"/>
    </source>
</evidence>
<dbReference type="AlphaFoldDB" id="A0A1V1P465"/>
<dbReference type="InterPro" id="IPR036942">
    <property type="entry name" value="Beta-barrel_TonB_sf"/>
</dbReference>
<sequence>MSPFGRIDTAIRFIDDKFIDHANTLILDKYTTVDIKYSYNYQLIDITLSVTNLFDHTYAEYGKMNGGAYVNGVPVAYPGDGRSITGSIAWRS</sequence>
<dbReference type="Gene3D" id="2.40.170.20">
    <property type="entry name" value="TonB-dependent receptor, beta-barrel domain"/>
    <property type="match status" value="1"/>
</dbReference>
<evidence type="ECO:0000256" key="2">
    <source>
        <dbReference type="ARBA" id="ARBA00023136"/>
    </source>
</evidence>
<organism evidence="4 5">
    <name type="scientific">Candidatus Magnetoglobus multicellularis str. Araruama</name>
    <dbReference type="NCBI Taxonomy" id="890399"/>
    <lineage>
        <taxon>Bacteria</taxon>
        <taxon>Pseudomonadati</taxon>
        <taxon>Thermodesulfobacteriota</taxon>
        <taxon>Desulfobacteria</taxon>
        <taxon>Desulfobacterales</taxon>
        <taxon>Desulfobacteraceae</taxon>
        <taxon>Candidatus Magnetoglobus</taxon>
    </lineage>
</organism>
<comment type="caution">
    <text evidence="4">The sequence shown here is derived from an EMBL/GenBank/DDBJ whole genome shotgun (WGS) entry which is preliminary data.</text>
</comment>